<evidence type="ECO:0000313" key="1">
    <source>
        <dbReference type="EMBL" id="VDP89368.1"/>
    </source>
</evidence>
<name>A0A183Q8N4_9TREM</name>
<evidence type="ECO:0000313" key="2">
    <source>
        <dbReference type="Proteomes" id="UP000269396"/>
    </source>
</evidence>
<proteinExistence type="predicted"/>
<protein>
    <submittedName>
        <fullName evidence="1">Uncharacterized protein</fullName>
    </submittedName>
</protein>
<dbReference type="GO" id="GO:0008195">
    <property type="term" value="F:phosphatidate phosphatase activity"/>
    <property type="evidence" value="ECO:0007669"/>
    <property type="project" value="TreeGrafter"/>
</dbReference>
<accession>A0A183Q8N4</accession>
<organism evidence="1 2">
    <name type="scientific">Schistosoma mattheei</name>
    <dbReference type="NCBI Taxonomy" id="31246"/>
    <lineage>
        <taxon>Eukaryota</taxon>
        <taxon>Metazoa</taxon>
        <taxon>Spiralia</taxon>
        <taxon>Lophotrochozoa</taxon>
        <taxon>Platyhelminthes</taxon>
        <taxon>Trematoda</taxon>
        <taxon>Digenea</taxon>
        <taxon>Strigeidida</taxon>
        <taxon>Schistosomatoidea</taxon>
        <taxon>Schistosomatidae</taxon>
        <taxon>Schistosoma</taxon>
    </lineage>
</organism>
<dbReference type="AlphaFoldDB" id="A0A183Q8N4"/>
<dbReference type="Pfam" id="PF04571">
    <property type="entry name" value="Lipin_N"/>
    <property type="match status" value="1"/>
</dbReference>
<dbReference type="PANTHER" id="PTHR12181">
    <property type="entry name" value="LIPIN"/>
    <property type="match status" value="1"/>
</dbReference>
<reference evidence="1 2" key="1">
    <citation type="submission" date="2018-11" db="EMBL/GenBank/DDBJ databases">
        <authorList>
            <consortium name="Pathogen Informatics"/>
        </authorList>
    </citation>
    <scope>NUCLEOTIDE SEQUENCE [LARGE SCALE GENOMIC DNA]</scope>
    <source>
        <strain>Denwood</strain>
        <strain evidence="2">Zambia</strain>
    </source>
</reference>
<sequence length="64" mass="7286">MNYLGRLISSAHQYYKNINVANLTGAIDVIVVKNKNGEYQSTPFYVRFGKMGVLYPQSHVVSYK</sequence>
<dbReference type="STRING" id="31246.A0A183Q8N4"/>
<gene>
    <name evidence="1" type="ORF">SMTD_LOCUS22970</name>
</gene>
<keyword evidence="2" id="KW-1185">Reference proteome</keyword>
<dbReference type="EMBL" id="UZAL01057067">
    <property type="protein sequence ID" value="VDP89368.1"/>
    <property type="molecule type" value="Genomic_DNA"/>
</dbReference>
<dbReference type="PANTHER" id="PTHR12181:SF12">
    <property type="entry name" value="PHOSPHATIDATE PHOSPHATASE"/>
    <property type="match status" value="1"/>
</dbReference>
<dbReference type="InterPro" id="IPR007651">
    <property type="entry name" value="Lipin_N"/>
</dbReference>
<dbReference type="InterPro" id="IPR026058">
    <property type="entry name" value="LIPIN"/>
</dbReference>
<dbReference type="Proteomes" id="UP000269396">
    <property type="component" value="Unassembled WGS sequence"/>
</dbReference>